<dbReference type="RefSeq" id="WP_380063381.1">
    <property type="nucleotide sequence ID" value="NZ_JBHSEI010000015.1"/>
</dbReference>
<keyword evidence="2" id="KW-1185">Reference proteome</keyword>
<dbReference type="Proteomes" id="UP001595952">
    <property type="component" value="Unassembled WGS sequence"/>
</dbReference>
<dbReference type="EMBL" id="JBHSEI010000015">
    <property type="protein sequence ID" value="MFC4640136.1"/>
    <property type="molecule type" value="Genomic_DNA"/>
</dbReference>
<reference evidence="2" key="1">
    <citation type="journal article" date="2019" name="Int. J. Syst. Evol. Microbiol.">
        <title>The Global Catalogue of Microorganisms (GCM) 10K type strain sequencing project: providing services to taxonomists for standard genome sequencing and annotation.</title>
        <authorList>
            <consortium name="The Broad Institute Genomics Platform"/>
            <consortium name="The Broad Institute Genome Sequencing Center for Infectious Disease"/>
            <person name="Wu L."/>
            <person name="Ma J."/>
        </authorList>
    </citation>
    <scope>NUCLEOTIDE SEQUENCE [LARGE SCALE GENOMIC DNA]</scope>
    <source>
        <strain evidence="2">CCUG 55995</strain>
    </source>
</reference>
<accession>A0ABV9ICS2</accession>
<comment type="caution">
    <text evidence="1">The sequence shown here is derived from an EMBL/GenBank/DDBJ whole genome shotgun (WGS) entry which is preliminary data.</text>
</comment>
<organism evidence="1 2">
    <name type="scientific">Deinococcus hohokamensis</name>
    <dbReference type="NCBI Taxonomy" id="309883"/>
    <lineage>
        <taxon>Bacteria</taxon>
        <taxon>Thermotogati</taxon>
        <taxon>Deinococcota</taxon>
        <taxon>Deinococci</taxon>
        <taxon>Deinococcales</taxon>
        <taxon>Deinococcaceae</taxon>
        <taxon>Deinococcus</taxon>
    </lineage>
</organism>
<evidence type="ECO:0000313" key="1">
    <source>
        <dbReference type="EMBL" id="MFC4640136.1"/>
    </source>
</evidence>
<evidence type="ECO:0000313" key="2">
    <source>
        <dbReference type="Proteomes" id="UP001595952"/>
    </source>
</evidence>
<protein>
    <submittedName>
        <fullName evidence="1">Uncharacterized protein</fullName>
    </submittedName>
</protein>
<gene>
    <name evidence="1" type="ORF">ACFO0D_17545</name>
</gene>
<name>A0ABV9ICS2_9DEIO</name>
<proteinExistence type="predicted"/>
<sequence length="69" mass="7014">MSAVDSVTPPSGTQTPSGFLCVAAPGLVSRLSALPTCTYNGATVPCFTVQRGTTRRDVVVAASGQTEVQ</sequence>